<dbReference type="STRING" id="1499966.U14_02566"/>
<evidence type="ECO:0000313" key="3">
    <source>
        <dbReference type="Proteomes" id="UP000030700"/>
    </source>
</evidence>
<dbReference type="EMBL" id="DF820457">
    <property type="protein sequence ID" value="GAK51323.1"/>
    <property type="molecule type" value="Genomic_DNA"/>
</dbReference>
<feature type="signal peptide" evidence="1">
    <location>
        <begin position="1"/>
        <end position="19"/>
    </location>
</feature>
<proteinExistence type="predicted"/>
<sequence length="508" mass="55874">MTLLFIGLSGMFFFVSGCAGPLDTAIKEGLKTSYIGKTYIAKTYLGSRYALQYSNNNPAMRSPVGVFTDASGRVWYKNDASFFEAGQMGGEVELRVLQYIDRDLNYDSFAQGIQAGQLVTIAGIEDKSDQIVLETQTLASHSASKTYDVSVNGAEALRASRIHLLLGKEQMQALDPASLDPLLAQLLEPAPILLSEQQNTEYILANYRVVPLADLAKLTSRTTAQVRETMYAFLLSMSSLPVEAQQRLTAACVEMGEELAEKYLMRLENIRISDEKGQTVLHIDIGLQDFANLTYDSVELRAGLLFFNGAVNVAAKLALAVFTGNPAFNLQDIEPHLGTIVVRYSYLYFNQDGKRSMESASSGIPLSALYEYLLDNIDAQQLAAASRILVDNKPVTVSASDIKAIEEKEPKSWKRAQVVVEKGWKAEYQTKTQETIVTGSVKNIGNWIAKNIRVSAVGKQGKEDVSKQTTTLSGLVRPGELKSFTLILSAKTPIEQIDVKILDFEEVK</sequence>
<keyword evidence="3" id="KW-1185">Reference proteome</keyword>
<dbReference type="Proteomes" id="UP000030700">
    <property type="component" value="Unassembled WGS sequence"/>
</dbReference>
<evidence type="ECO:0000313" key="2">
    <source>
        <dbReference type="EMBL" id="GAK51323.1"/>
    </source>
</evidence>
<gene>
    <name evidence="2" type="ORF">U14_02566</name>
</gene>
<evidence type="ECO:0000256" key="1">
    <source>
        <dbReference type="SAM" id="SignalP"/>
    </source>
</evidence>
<keyword evidence="1" id="KW-0732">Signal</keyword>
<protein>
    <submittedName>
        <fullName evidence="2">Uncharacterized protein</fullName>
    </submittedName>
</protein>
<dbReference type="HOGENOM" id="CLU_536047_0_0_0"/>
<accession>A0A081BLQ7</accession>
<feature type="chain" id="PRO_5001755260" evidence="1">
    <location>
        <begin position="20"/>
        <end position="508"/>
    </location>
</feature>
<reference evidence="2" key="1">
    <citation type="journal article" date="2015" name="PeerJ">
        <title>First genomic representation of candidate bacterial phylum KSB3 points to enhanced environmental sensing as a trigger of wastewater bulking.</title>
        <authorList>
            <person name="Sekiguchi Y."/>
            <person name="Ohashi A."/>
            <person name="Parks D.H."/>
            <person name="Yamauchi T."/>
            <person name="Tyson G.W."/>
            <person name="Hugenholtz P."/>
        </authorList>
    </citation>
    <scope>NUCLEOTIDE SEQUENCE [LARGE SCALE GENOMIC DNA]</scope>
</reference>
<organism evidence="2">
    <name type="scientific">Candidatus Moduliflexus flocculans</name>
    <dbReference type="NCBI Taxonomy" id="1499966"/>
    <lineage>
        <taxon>Bacteria</taxon>
        <taxon>Candidatus Moduliflexota</taxon>
        <taxon>Candidatus Moduliflexia</taxon>
        <taxon>Candidatus Moduliflexales</taxon>
        <taxon>Candidatus Moduliflexaceae</taxon>
    </lineage>
</organism>
<name>A0A081BLQ7_9BACT</name>
<dbReference type="AlphaFoldDB" id="A0A081BLQ7"/>